<dbReference type="Pfam" id="PF13561">
    <property type="entry name" value="adh_short_C2"/>
    <property type="match status" value="1"/>
</dbReference>
<dbReference type="SUPFAM" id="SSF51735">
    <property type="entry name" value="NAD(P)-binding Rossmann-fold domains"/>
    <property type="match status" value="1"/>
</dbReference>
<dbReference type="AlphaFoldDB" id="A0A139HBZ0"/>
<gene>
    <name evidence="4" type="ORF">AC578_794</name>
</gene>
<dbReference type="PROSITE" id="PS00061">
    <property type="entry name" value="ADH_SHORT"/>
    <property type="match status" value="1"/>
</dbReference>
<dbReference type="InterPro" id="IPR002347">
    <property type="entry name" value="SDR_fam"/>
</dbReference>
<comment type="similarity">
    <text evidence="1">Belongs to the short-chain dehydrogenases/reductases (SDR) family.</text>
</comment>
<dbReference type="InterPro" id="IPR020904">
    <property type="entry name" value="Sc_DH/Rdtase_CS"/>
</dbReference>
<comment type="caution">
    <text evidence="4">The sequence shown here is derived from an EMBL/GenBank/DDBJ whole genome shotgun (WGS) entry which is preliminary data.</text>
</comment>
<organism evidence="4 5">
    <name type="scientific">Pseudocercospora eumusae</name>
    <dbReference type="NCBI Taxonomy" id="321146"/>
    <lineage>
        <taxon>Eukaryota</taxon>
        <taxon>Fungi</taxon>
        <taxon>Dikarya</taxon>
        <taxon>Ascomycota</taxon>
        <taxon>Pezizomycotina</taxon>
        <taxon>Dothideomycetes</taxon>
        <taxon>Dothideomycetidae</taxon>
        <taxon>Mycosphaerellales</taxon>
        <taxon>Mycosphaerellaceae</taxon>
        <taxon>Pseudocercospora</taxon>
    </lineage>
</organism>
<accession>A0A139HBZ0</accession>
<dbReference type="InterPro" id="IPR036291">
    <property type="entry name" value="NAD(P)-bd_dom_sf"/>
</dbReference>
<dbReference type="Proteomes" id="UP000070133">
    <property type="component" value="Unassembled WGS sequence"/>
</dbReference>
<dbReference type="STRING" id="321146.A0A139HBZ0"/>
<dbReference type="OrthoDB" id="1669814at2759"/>
<evidence type="ECO:0000256" key="3">
    <source>
        <dbReference type="ARBA" id="ARBA00023002"/>
    </source>
</evidence>
<dbReference type="GO" id="GO:0016491">
    <property type="term" value="F:oxidoreductase activity"/>
    <property type="evidence" value="ECO:0007669"/>
    <property type="project" value="UniProtKB-KW"/>
</dbReference>
<keyword evidence="3" id="KW-0560">Oxidoreductase</keyword>
<evidence type="ECO:0000256" key="2">
    <source>
        <dbReference type="ARBA" id="ARBA00022857"/>
    </source>
</evidence>
<name>A0A139HBZ0_9PEZI</name>
<dbReference type="InterPro" id="IPR051122">
    <property type="entry name" value="SDR_DHRS6-like"/>
</dbReference>
<dbReference type="CDD" id="cd05233">
    <property type="entry name" value="SDR_c"/>
    <property type="match status" value="1"/>
</dbReference>
<dbReference type="PRINTS" id="PR00080">
    <property type="entry name" value="SDRFAMILY"/>
</dbReference>
<sequence length="258" mass="27037">MSSSQAWHASWVHTPGSVVVITGAGSGIGMSTALLAAQQGYKVAAWDVNESGLFRTKELAGPYFSSQIFPILCDVSKSSSVSSALSQTLAEVGNPLMLVNNAGPIAIGKFGQDSFMEMMEKAMSMIHYPTEAFLGTSPERGASIVNISSIVGPLLGGGGCWYSTAKAGVMGYSKNMAVSLKERGIRVNTVAPGGPIKTPRNADFLEKGTFDGILERNPSQRPGRPEEVANAIMFLLSPAASYINGHMLCVDGGLSIAE</sequence>
<dbReference type="EMBL" id="LFZN01000082">
    <property type="protein sequence ID" value="KXS99974.1"/>
    <property type="molecule type" value="Genomic_DNA"/>
</dbReference>
<dbReference type="PANTHER" id="PTHR43477:SF1">
    <property type="entry name" value="DIHYDROANTICAPSIN 7-DEHYDROGENASE"/>
    <property type="match status" value="1"/>
</dbReference>
<proteinExistence type="inferred from homology"/>
<protein>
    <submittedName>
        <fullName evidence="4">Uncharacterized protein</fullName>
    </submittedName>
</protein>
<dbReference type="Gene3D" id="3.40.50.720">
    <property type="entry name" value="NAD(P)-binding Rossmann-like Domain"/>
    <property type="match status" value="1"/>
</dbReference>
<dbReference type="PRINTS" id="PR00081">
    <property type="entry name" value="GDHRDH"/>
</dbReference>
<reference evidence="4 5" key="1">
    <citation type="submission" date="2015-07" db="EMBL/GenBank/DDBJ databases">
        <title>Comparative genomics of the Sigatoka disease complex on banana suggests a link between parallel evolutionary changes in Pseudocercospora fijiensis and Pseudocercospora eumusae and increased virulence on the banana host.</title>
        <authorList>
            <person name="Chang T.-C."/>
            <person name="Salvucci A."/>
            <person name="Crous P.W."/>
            <person name="Stergiopoulos I."/>
        </authorList>
    </citation>
    <scope>NUCLEOTIDE SEQUENCE [LARGE SCALE GENOMIC DNA]</scope>
    <source>
        <strain evidence="4 5">CBS 114824</strain>
    </source>
</reference>
<keyword evidence="5" id="KW-1185">Reference proteome</keyword>
<evidence type="ECO:0000313" key="5">
    <source>
        <dbReference type="Proteomes" id="UP000070133"/>
    </source>
</evidence>
<keyword evidence="2" id="KW-0521">NADP</keyword>
<dbReference type="PANTHER" id="PTHR43477">
    <property type="entry name" value="DIHYDROANTICAPSIN 7-DEHYDROGENASE"/>
    <property type="match status" value="1"/>
</dbReference>
<evidence type="ECO:0000256" key="1">
    <source>
        <dbReference type="ARBA" id="ARBA00006484"/>
    </source>
</evidence>
<evidence type="ECO:0000313" key="4">
    <source>
        <dbReference type="EMBL" id="KXS99974.1"/>
    </source>
</evidence>